<feature type="compositionally biased region" description="Basic and acidic residues" evidence="1">
    <location>
        <begin position="1"/>
        <end position="11"/>
    </location>
</feature>
<feature type="compositionally biased region" description="Low complexity" evidence="1">
    <location>
        <begin position="38"/>
        <end position="63"/>
    </location>
</feature>
<name>A0ABP7JBZ7_9ACTN</name>
<evidence type="ECO:0000313" key="2">
    <source>
        <dbReference type="EMBL" id="GAA3840827.1"/>
    </source>
</evidence>
<proteinExistence type="predicted"/>
<evidence type="ECO:0000256" key="1">
    <source>
        <dbReference type="SAM" id="MobiDB-lite"/>
    </source>
</evidence>
<evidence type="ECO:0000313" key="3">
    <source>
        <dbReference type="Proteomes" id="UP001500888"/>
    </source>
</evidence>
<sequence>MSDKPGREARPHMAIQTAPGDPAGRFSEERKGLNSMNVAAPTGVVASASSAAPDSPAGSPAKPVQSLDNGAAADYDG</sequence>
<protein>
    <submittedName>
        <fullName evidence="2">Uncharacterized protein</fullName>
    </submittedName>
</protein>
<comment type="caution">
    <text evidence="2">The sequence shown here is derived from an EMBL/GenBank/DDBJ whole genome shotgun (WGS) entry which is preliminary data.</text>
</comment>
<gene>
    <name evidence="2" type="ORF">GCM10022226_74130</name>
</gene>
<dbReference type="RefSeq" id="WP_344951756.1">
    <property type="nucleotide sequence ID" value="NZ_BAAAZR010000046.1"/>
</dbReference>
<dbReference type="Proteomes" id="UP001500888">
    <property type="component" value="Unassembled WGS sequence"/>
</dbReference>
<feature type="region of interest" description="Disordered" evidence="1">
    <location>
        <begin position="1"/>
        <end position="77"/>
    </location>
</feature>
<reference evidence="3" key="1">
    <citation type="journal article" date="2019" name="Int. J. Syst. Evol. Microbiol.">
        <title>The Global Catalogue of Microorganisms (GCM) 10K type strain sequencing project: providing services to taxonomists for standard genome sequencing and annotation.</title>
        <authorList>
            <consortium name="The Broad Institute Genomics Platform"/>
            <consortium name="The Broad Institute Genome Sequencing Center for Infectious Disease"/>
            <person name="Wu L."/>
            <person name="Ma J."/>
        </authorList>
    </citation>
    <scope>NUCLEOTIDE SEQUENCE [LARGE SCALE GENOMIC DNA]</scope>
    <source>
        <strain evidence="3">JCM 16908</strain>
    </source>
</reference>
<organism evidence="2 3">
    <name type="scientific">Sphaerisporangium flaviroseum</name>
    <dbReference type="NCBI Taxonomy" id="509199"/>
    <lineage>
        <taxon>Bacteria</taxon>
        <taxon>Bacillati</taxon>
        <taxon>Actinomycetota</taxon>
        <taxon>Actinomycetes</taxon>
        <taxon>Streptosporangiales</taxon>
        <taxon>Streptosporangiaceae</taxon>
        <taxon>Sphaerisporangium</taxon>
    </lineage>
</organism>
<dbReference type="EMBL" id="BAAAZR010000046">
    <property type="protein sequence ID" value="GAA3840827.1"/>
    <property type="molecule type" value="Genomic_DNA"/>
</dbReference>
<keyword evidence="3" id="KW-1185">Reference proteome</keyword>
<accession>A0ABP7JBZ7</accession>